<dbReference type="HOGENOM" id="CLU_001265_1_2_1"/>
<dbReference type="OMA" id="CCKFTHY"/>
<dbReference type="Gene3D" id="1.20.1250.20">
    <property type="entry name" value="MFS general substrate transporter like domains"/>
    <property type="match status" value="2"/>
</dbReference>
<keyword evidence="5" id="KW-1185">Reference proteome</keyword>
<dbReference type="AlphaFoldDB" id="M7SX33"/>
<comment type="subcellular location">
    <subcellularLocation>
        <location evidence="1">Membrane</location>
        <topology evidence="1">Multi-pass membrane protein</topology>
    </subcellularLocation>
</comment>
<dbReference type="InterPro" id="IPR050327">
    <property type="entry name" value="Proton-linked_MCT"/>
</dbReference>
<dbReference type="SUPFAM" id="SSF103473">
    <property type="entry name" value="MFS general substrate transporter"/>
    <property type="match status" value="1"/>
</dbReference>
<organism evidence="4 5">
    <name type="scientific">Eutypa lata (strain UCR-EL1)</name>
    <name type="common">Grapevine dieback disease fungus</name>
    <name type="synonym">Eutypa armeniacae</name>
    <dbReference type="NCBI Taxonomy" id="1287681"/>
    <lineage>
        <taxon>Eukaryota</taxon>
        <taxon>Fungi</taxon>
        <taxon>Dikarya</taxon>
        <taxon>Ascomycota</taxon>
        <taxon>Pezizomycotina</taxon>
        <taxon>Sordariomycetes</taxon>
        <taxon>Xylariomycetidae</taxon>
        <taxon>Xylariales</taxon>
        <taxon>Diatrypaceae</taxon>
        <taxon>Eutypa</taxon>
    </lineage>
</organism>
<evidence type="ECO:0000313" key="5">
    <source>
        <dbReference type="Proteomes" id="UP000012174"/>
    </source>
</evidence>
<dbReference type="PANTHER" id="PTHR11360:SF315">
    <property type="entry name" value="TRANSPORTER MCH2-RELATED"/>
    <property type="match status" value="1"/>
</dbReference>
<keyword evidence="3" id="KW-0472">Membrane</keyword>
<feature type="transmembrane region" description="Helical" evidence="3">
    <location>
        <begin position="188"/>
        <end position="208"/>
    </location>
</feature>
<dbReference type="eggNOG" id="KOG2504">
    <property type="taxonomic scope" value="Eukaryota"/>
</dbReference>
<dbReference type="OrthoDB" id="6499973at2759"/>
<dbReference type="EMBL" id="KB705695">
    <property type="protein sequence ID" value="EMR71149.1"/>
    <property type="molecule type" value="Genomic_DNA"/>
</dbReference>
<dbReference type="InterPro" id="IPR036259">
    <property type="entry name" value="MFS_trans_sf"/>
</dbReference>
<reference evidence="5" key="1">
    <citation type="journal article" date="2013" name="Genome Announc.">
        <title>Draft genome sequence of the grapevine dieback fungus Eutypa lata UCR-EL1.</title>
        <authorList>
            <person name="Blanco-Ulate B."/>
            <person name="Rolshausen P.E."/>
            <person name="Cantu D."/>
        </authorList>
    </citation>
    <scope>NUCLEOTIDE SEQUENCE [LARGE SCALE GENOMIC DNA]</scope>
    <source>
        <strain evidence="5">UCR-EL1</strain>
    </source>
</reference>
<dbReference type="Pfam" id="PF07690">
    <property type="entry name" value="MFS_1"/>
    <property type="match status" value="1"/>
</dbReference>
<evidence type="ECO:0000256" key="1">
    <source>
        <dbReference type="ARBA" id="ARBA00004141"/>
    </source>
</evidence>
<evidence type="ECO:0000313" key="4">
    <source>
        <dbReference type="EMBL" id="EMR71149.1"/>
    </source>
</evidence>
<dbReference type="Proteomes" id="UP000012174">
    <property type="component" value="Unassembled WGS sequence"/>
</dbReference>
<accession>M7SX33</accession>
<dbReference type="InterPro" id="IPR011701">
    <property type="entry name" value="MFS"/>
</dbReference>
<evidence type="ECO:0000256" key="3">
    <source>
        <dbReference type="SAM" id="Phobius"/>
    </source>
</evidence>
<name>M7SX33_EUTLA</name>
<dbReference type="KEGG" id="ela:UCREL1_1815"/>
<sequence>MHTWGLNSSFSVFLAYYLREGVFEGATPLVLLAFLSSPIATALAGWKRVGTRLTIFIGSIFVSVSFIGASFATQFWQLLLSQGVSFGVGMGLCFVASAPVPPQWFTKRRSFANAIAAAGSGFGGLCYSLSTNAMITRLGLPWTFRILAIIAFVVNGAASFFIRDRNASIGSVHIAFNWKLFKRVPFQLFEGWLFLSMLGYTILVFSIVDYCRSVGLSASEASLVGALFNMAQGIGRPIIGLSSDKVGRLNISMLSGCIVFAILNGAVAGAMWATLAPVCAEVVGLALIPSAMSLTFLVLVLPATFAEVIGLSLKKSGPRAYLDVQVFTGFMYMGAFAFGWALRAWKVQELEEAHRK</sequence>
<feature type="transmembrane region" description="Helical" evidence="3">
    <location>
        <begin position="321"/>
        <end position="342"/>
    </location>
</feature>
<dbReference type="GO" id="GO:0022857">
    <property type="term" value="F:transmembrane transporter activity"/>
    <property type="evidence" value="ECO:0007669"/>
    <property type="project" value="InterPro"/>
</dbReference>
<keyword evidence="3" id="KW-0812">Transmembrane</keyword>
<feature type="transmembrane region" description="Helical" evidence="3">
    <location>
        <begin position="142"/>
        <end position="162"/>
    </location>
</feature>
<keyword evidence="3" id="KW-1133">Transmembrane helix</keyword>
<feature type="transmembrane region" description="Helical" evidence="3">
    <location>
        <begin position="285"/>
        <end position="309"/>
    </location>
</feature>
<feature type="transmembrane region" description="Helical" evidence="3">
    <location>
        <begin position="110"/>
        <end position="130"/>
    </location>
</feature>
<feature type="transmembrane region" description="Helical" evidence="3">
    <location>
        <begin position="26"/>
        <end position="46"/>
    </location>
</feature>
<protein>
    <submittedName>
        <fullName evidence="4">Putative major facilitator superfamily transporter protein</fullName>
    </submittedName>
</protein>
<dbReference type="GO" id="GO:0016020">
    <property type="term" value="C:membrane"/>
    <property type="evidence" value="ECO:0007669"/>
    <property type="project" value="UniProtKB-SubCell"/>
</dbReference>
<feature type="transmembrane region" description="Helical" evidence="3">
    <location>
        <begin position="78"/>
        <end position="98"/>
    </location>
</feature>
<feature type="transmembrane region" description="Helical" evidence="3">
    <location>
        <begin position="53"/>
        <end position="72"/>
    </location>
</feature>
<dbReference type="PANTHER" id="PTHR11360">
    <property type="entry name" value="MONOCARBOXYLATE TRANSPORTER"/>
    <property type="match status" value="1"/>
</dbReference>
<proteinExistence type="inferred from homology"/>
<gene>
    <name evidence="4" type="ORF">UCREL1_1815</name>
</gene>
<comment type="similarity">
    <text evidence="2">Belongs to the major facilitator superfamily. Monocarboxylate porter (TC 2.A.1.13) family.</text>
</comment>
<feature type="transmembrane region" description="Helical" evidence="3">
    <location>
        <begin position="251"/>
        <end position="273"/>
    </location>
</feature>
<evidence type="ECO:0000256" key="2">
    <source>
        <dbReference type="ARBA" id="ARBA00006727"/>
    </source>
</evidence>